<dbReference type="EMBL" id="SGBD01000003">
    <property type="protein sequence ID" value="RZD14209.1"/>
    <property type="molecule type" value="Genomic_DNA"/>
</dbReference>
<accession>A0A519BAA3</accession>
<evidence type="ECO:0000313" key="3">
    <source>
        <dbReference type="Proteomes" id="UP000320813"/>
    </source>
</evidence>
<dbReference type="InterPro" id="IPR005368">
    <property type="entry name" value="UPF0175"/>
</dbReference>
<organism evidence="2 3">
    <name type="scientific">Candidatus Acidulodesulfobacterium ferriphilum</name>
    <dbReference type="NCBI Taxonomy" id="2597223"/>
    <lineage>
        <taxon>Bacteria</taxon>
        <taxon>Deltaproteobacteria</taxon>
        <taxon>Candidatus Acidulodesulfobacterales</taxon>
        <taxon>Candidatus Acidulodesulfobacterium</taxon>
    </lineage>
</organism>
<dbReference type="AlphaFoldDB" id="A0A519BAA3"/>
<dbReference type="InterPro" id="IPR052264">
    <property type="entry name" value="UPF0175_domain"/>
</dbReference>
<protein>
    <submittedName>
        <fullName evidence="2">UPF0175 family protein</fullName>
    </submittedName>
</protein>
<evidence type="ECO:0000313" key="2">
    <source>
        <dbReference type="EMBL" id="RZD14209.1"/>
    </source>
</evidence>
<sequence length="87" mass="10018">MKITLELPEDITALLNEDAQNLADDIKLMAIIKMYELGKISLGKVAEFLKINEMNFMELLGKYQIPAINYSPRELDEELKTLNKFIN</sequence>
<dbReference type="PANTHER" id="PTHR37525">
    <property type="entry name" value="UPF0175 PROTEIN SSL1255"/>
    <property type="match status" value="1"/>
</dbReference>
<reference evidence="2 3" key="1">
    <citation type="submission" date="2019-01" db="EMBL/GenBank/DDBJ databases">
        <title>Insights into ecological role of a new deltaproteobacterial order Candidatus Sinidesulfobacterales (Sva0485) by metagenomics and metatranscriptomics.</title>
        <authorList>
            <person name="Tan S."/>
            <person name="Liu J."/>
            <person name="Fang Y."/>
            <person name="Hedlund B.P."/>
            <person name="Lian Z.H."/>
            <person name="Huang L.Y."/>
            <person name="Li J.T."/>
            <person name="Huang L.N."/>
            <person name="Li W.J."/>
            <person name="Jiang H.C."/>
            <person name="Dong H.L."/>
            <person name="Shu W.S."/>
        </authorList>
    </citation>
    <scope>NUCLEOTIDE SEQUENCE [LARGE SCALE GENOMIC DNA]</scope>
    <source>
        <strain evidence="2">AP3</strain>
    </source>
</reference>
<comment type="similarity">
    <text evidence="1">Belongs to the UPF0175 family.</text>
</comment>
<comment type="caution">
    <text evidence="2">The sequence shown here is derived from an EMBL/GenBank/DDBJ whole genome shotgun (WGS) entry which is preliminary data.</text>
</comment>
<name>A0A519BAA3_9DELT</name>
<dbReference type="Pfam" id="PF03683">
    <property type="entry name" value="UPF0175"/>
    <property type="match status" value="1"/>
</dbReference>
<dbReference type="Proteomes" id="UP000320813">
    <property type="component" value="Unassembled WGS sequence"/>
</dbReference>
<gene>
    <name evidence="2" type="ORF">EVJ47_05945</name>
</gene>
<evidence type="ECO:0000256" key="1">
    <source>
        <dbReference type="ARBA" id="ARBA00005651"/>
    </source>
</evidence>
<proteinExistence type="inferred from homology"/>
<dbReference type="PANTHER" id="PTHR37525:SF1">
    <property type="entry name" value="UPF0175 PROTEIN SSL1255"/>
    <property type="match status" value="1"/>
</dbReference>